<proteinExistence type="predicted"/>
<dbReference type="RefSeq" id="WP_013738306.1">
    <property type="nucleotide sequence ID" value="NC_015435.1"/>
</dbReference>
<feature type="transmembrane region" description="Helical" evidence="1">
    <location>
        <begin position="68"/>
        <end position="92"/>
    </location>
</feature>
<dbReference type="Proteomes" id="UP000007812">
    <property type="component" value="Chromosome"/>
</dbReference>
<reference evidence="2 3" key="1">
    <citation type="journal article" date="2011" name="J. Bacteriol.">
        <title>Complete genome sequence of Metallosphaera cuprina, a metal sulfide-oxidizing archaeon from a hot spring.</title>
        <authorList>
            <person name="Liu L.J."/>
            <person name="You X.Y."/>
            <person name="Zheng H."/>
            <person name="Wang S."/>
            <person name="Jiang C.Y."/>
            <person name="Liu S.J."/>
        </authorList>
    </citation>
    <scope>NUCLEOTIDE SEQUENCE [LARGE SCALE GENOMIC DNA]</scope>
    <source>
        <strain evidence="2 3">Ar-4</strain>
    </source>
</reference>
<keyword evidence="1" id="KW-0472">Membrane</keyword>
<evidence type="ECO:0000313" key="3">
    <source>
        <dbReference type="Proteomes" id="UP000007812"/>
    </source>
</evidence>
<keyword evidence="1" id="KW-1133">Transmembrane helix</keyword>
<evidence type="ECO:0000256" key="1">
    <source>
        <dbReference type="SAM" id="Phobius"/>
    </source>
</evidence>
<name>F4G0C1_METCR</name>
<accession>F4G0C1</accession>
<gene>
    <name evidence="2" type="ordered locus">Mcup_1705</name>
</gene>
<feature type="transmembrane region" description="Helical" evidence="1">
    <location>
        <begin position="16"/>
        <end position="35"/>
    </location>
</feature>
<protein>
    <submittedName>
        <fullName evidence="2">Uncharacterized protein</fullName>
    </submittedName>
</protein>
<dbReference type="eggNOG" id="arCOG08313">
    <property type="taxonomic scope" value="Archaea"/>
</dbReference>
<dbReference type="PATRIC" id="fig|1006006.8.peg.1711"/>
<keyword evidence="3" id="KW-1185">Reference proteome</keyword>
<dbReference type="OrthoDB" id="33058at2157"/>
<dbReference type="EMBL" id="CP002656">
    <property type="protein sequence ID" value="AEB95808.1"/>
    <property type="molecule type" value="Genomic_DNA"/>
</dbReference>
<dbReference type="GeneID" id="10493894"/>
<keyword evidence="1" id="KW-0812">Transmembrane</keyword>
<dbReference type="STRING" id="1006006.Mcup_1705"/>
<dbReference type="AlphaFoldDB" id="F4G0C1"/>
<evidence type="ECO:0000313" key="2">
    <source>
        <dbReference type="EMBL" id="AEB95808.1"/>
    </source>
</evidence>
<dbReference type="KEGG" id="mcn:Mcup_1705"/>
<sequence>MEEVGKSKQKSTSYPIRKVIAPLILSLFAIGWYQFSKVYLTEANNIALHQANFLVYVPPDQLQGYLSATTWICYTVVYVGLIMFWISLVNFVKSKEVKQ</sequence>
<dbReference type="HOGENOM" id="CLU_2434006_0_0_2"/>
<organism evidence="2 3">
    <name type="scientific">Metallosphaera cuprina (strain Ar-4)</name>
    <dbReference type="NCBI Taxonomy" id="1006006"/>
    <lineage>
        <taxon>Archaea</taxon>
        <taxon>Thermoproteota</taxon>
        <taxon>Thermoprotei</taxon>
        <taxon>Sulfolobales</taxon>
        <taxon>Sulfolobaceae</taxon>
        <taxon>Metallosphaera</taxon>
    </lineage>
</organism>